<dbReference type="EMBL" id="CACRXK020020307">
    <property type="protein sequence ID" value="CAB4034662.1"/>
    <property type="molecule type" value="Genomic_DNA"/>
</dbReference>
<reference evidence="6" key="1">
    <citation type="submission" date="2020-04" db="EMBL/GenBank/DDBJ databases">
        <authorList>
            <person name="Alioto T."/>
            <person name="Alioto T."/>
            <person name="Gomez Garrido J."/>
        </authorList>
    </citation>
    <scope>NUCLEOTIDE SEQUENCE</scope>
    <source>
        <strain evidence="6">A484AB</strain>
    </source>
</reference>
<keyword evidence="3" id="KW-0732">Signal</keyword>
<feature type="non-terminal residue" evidence="6">
    <location>
        <position position="439"/>
    </location>
</feature>
<dbReference type="PANTHER" id="PTHR14905">
    <property type="entry name" value="NG37"/>
    <property type="match status" value="1"/>
</dbReference>
<accession>A0A6S7LA87</accession>
<feature type="non-terminal residue" evidence="6">
    <location>
        <position position="1"/>
    </location>
</feature>
<dbReference type="Pfam" id="PF25106">
    <property type="entry name" value="VWA_4"/>
    <property type="match status" value="1"/>
</dbReference>
<evidence type="ECO:0000259" key="4">
    <source>
        <dbReference type="Pfam" id="PF23619"/>
    </source>
</evidence>
<feature type="domain" description="Hemicentin-1-like von Willebrand factor A" evidence="5">
    <location>
        <begin position="1"/>
        <end position="65"/>
    </location>
</feature>
<proteinExistence type="predicted"/>
<gene>
    <name evidence="6" type="ORF">PACLA_8A023555</name>
</gene>
<protein>
    <submittedName>
        <fullName evidence="6">Uncharacterized protein</fullName>
    </submittedName>
</protein>
<dbReference type="PANTHER" id="PTHR14905:SF7">
    <property type="entry name" value="VON WILLEBRAND FACTOR A DOMAIN-CONTAINING PROTEIN 7"/>
    <property type="match status" value="1"/>
</dbReference>
<evidence type="ECO:0000256" key="1">
    <source>
        <dbReference type="ARBA" id="ARBA00004613"/>
    </source>
</evidence>
<evidence type="ECO:0000256" key="2">
    <source>
        <dbReference type="ARBA" id="ARBA00022525"/>
    </source>
</evidence>
<comment type="caution">
    <text evidence="6">The sequence shown here is derived from an EMBL/GenBank/DDBJ whole genome shotgun (WGS) entry which is preliminary data.</text>
</comment>
<feature type="domain" description="VWA7 Ig-like" evidence="4">
    <location>
        <begin position="339"/>
        <end position="422"/>
    </location>
</feature>
<dbReference type="AlphaFoldDB" id="A0A6S7LA87"/>
<evidence type="ECO:0000256" key="3">
    <source>
        <dbReference type="ARBA" id="ARBA00022729"/>
    </source>
</evidence>
<dbReference type="InterPro" id="IPR056861">
    <property type="entry name" value="HMCN1-like_VWA"/>
</dbReference>
<dbReference type="OrthoDB" id="10030207at2759"/>
<comment type="subcellular location">
    <subcellularLocation>
        <location evidence="1">Secreted</location>
    </subcellularLocation>
</comment>
<keyword evidence="2" id="KW-0964">Secreted</keyword>
<dbReference type="Pfam" id="PF23619">
    <property type="entry name" value="Ig_VWA7"/>
    <property type="match status" value="1"/>
</dbReference>
<dbReference type="InterPro" id="IPR057615">
    <property type="entry name" value="Ig_VWA7"/>
</dbReference>
<dbReference type="InterPro" id="IPR052577">
    <property type="entry name" value="VWA7"/>
</dbReference>
<organism evidence="6 7">
    <name type="scientific">Paramuricea clavata</name>
    <name type="common">Red gorgonian</name>
    <name type="synonym">Violescent sea-whip</name>
    <dbReference type="NCBI Taxonomy" id="317549"/>
    <lineage>
        <taxon>Eukaryota</taxon>
        <taxon>Metazoa</taxon>
        <taxon>Cnidaria</taxon>
        <taxon>Anthozoa</taxon>
        <taxon>Octocorallia</taxon>
        <taxon>Malacalcyonacea</taxon>
        <taxon>Plexauridae</taxon>
        <taxon>Paramuricea</taxon>
    </lineage>
</organism>
<evidence type="ECO:0000313" key="7">
    <source>
        <dbReference type="Proteomes" id="UP001152795"/>
    </source>
</evidence>
<evidence type="ECO:0000313" key="6">
    <source>
        <dbReference type="EMBL" id="CAB4034662.1"/>
    </source>
</evidence>
<evidence type="ECO:0000259" key="5">
    <source>
        <dbReference type="Pfam" id="PF25106"/>
    </source>
</evidence>
<name>A0A6S7LA87_PARCT</name>
<keyword evidence="7" id="KW-1185">Reference proteome</keyword>
<sequence length="439" mass="47856">VGPVLTTDDPEVAKQTVNSLRAHDGGDCPEMGMSGLYLALLNSLPNSDVYYFSDAAAKDAHLVGSCRSRRRRSLTEQEVYEKLASATGGQLIEYSKSNIDEAIKLIRPANISEGNSSFSEEVSLMSVEFNTYHLVTKFYNVRSDSTISTITAVLSARGNTNIKVVPPQDGNGTINTISQTATFYSVRVIMPTAGVWSFTVSAAGPLTFQVTAQSTLAFTTSLEKEEYSSTFEKILVPIAGNPIKGTSLYVTVEPTEDALQANRNITGYLIDTTGDRLESFELQQGQEFYSSSYFGLVKLNHNAFKIMYFGYNKNGETIQRLLSRVIRPQEFEVEISVQNSSLSLTPNETTSIIVLLKNHGSRNTFSILASDDKSFVASFSPKIVTVGSNDSVDIHIDFFAPANTNDSTTTSVSVSASIQSAFTVDLANFLSFEVSVFSK</sequence>
<dbReference type="Proteomes" id="UP001152795">
    <property type="component" value="Unassembled WGS sequence"/>
</dbReference>